<evidence type="ECO:0000313" key="1">
    <source>
        <dbReference type="EMBL" id="KAL0419211.1"/>
    </source>
</evidence>
<protein>
    <submittedName>
        <fullName evidence="1">Mitochondrial protein</fullName>
    </submittedName>
</protein>
<gene>
    <name evidence="1" type="ORF">Sradi_1334600</name>
</gene>
<dbReference type="AlphaFoldDB" id="A0AAW2UPQ7"/>
<dbReference type="EMBL" id="JACGWJ010000005">
    <property type="protein sequence ID" value="KAL0419211.1"/>
    <property type="molecule type" value="Genomic_DNA"/>
</dbReference>
<reference evidence="1" key="2">
    <citation type="journal article" date="2024" name="Plant">
        <title>Genomic evolution and insights into agronomic trait innovations of Sesamum species.</title>
        <authorList>
            <person name="Miao H."/>
            <person name="Wang L."/>
            <person name="Qu L."/>
            <person name="Liu H."/>
            <person name="Sun Y."/>
            <person name="Le M."/>
            <person name="Wang Q."/>
            <person name="Wei S."/>
            <person name="Zheng Y."/>
            <person name="Lin W."/>
            <person name="Duan Y."/>
            <person name="Cao H."/>
            <person name="Xiong S."/>
            <person name="Wang X."/>
            <person name="Wei L."/>
            <person name="Li C."/>
            <person name="Ma Q."/>
            <person name="Ju M."/>
            <person name="Zhao R."/>
            <person name="Li G."/>
            <person name="Mu C."/>
            <person name="Tian Q."/>
            <person name="Mei H."/>
            <person name="Zhang T."/>
            <person name="Gao T."/>
            <person name="Zhang H."/>
        </authorList>
    </citation>
    <scope>NUCLEOTIDE SEQUENCE</scope>
    <source>
        <strain evidence="1">G02</strain>
    </source>
</reference>
<name>A0AAW2UPQ7_SESRA</name>
<organism evidence="1">
    <name type="scientific">Sesamum radiatum</name>
    <name type="common">Black benniseed</name>
    <dbReference type="NCBI Taxonomy" id="300843"/>
    <lineage>
        <taxon>Eukaryota</taxon>
        <taxon>Viridiplantae</taxon>
        <taxon>Streptophyta</taxon>
        <taxon>Embryophyta</taxon>
        <taxon>Tracheophyta</taxon>
        <taxon>Spermatophyta</taxon>
        <taxon>Magnoliopsida</taxon>
        <taxon>eudicotyledons</taxon>
        <taxon>Gunneridae</taxon>
        <taxon>Pentapetalae</taxon>
        <taxon>asterids</taxon>
        <taxon>lamiids</taxon>
        <taxon>Lamiales</taxon>
        <taxon>Pedaliaceae</taxon>
        <taxon>Sesamum</taxon>
    </lineage>
</organism>
<comment type="caution">
    <text evidence="1">The sequence shown here is derived from an EMBL/GenBank/DDBJ whole genome shotgun (WGS) entry which is preliminary data.</text>
</comment>
<accession>A0AAW2UPQ7</accession>
<proteinExistence type="predicted"/>
<sequence length="264" mass="29753">MLAKHLWRLLLYPESLLSRVLKARYFPTGDVFLATLGSHPSFTWRSIMAAQSLFRAGCRWRVGLGTSIRAWVDPWLPRSCTFRPITPALDPPATLRVSDLIDPHTGYFQFAVLTTSHAHLKICPALAPFNWMNILGGGNYGKERFQARLKCLFGGRALMLSRRIGLGTHPFHLPTAQPGSVGFREWLLAGSTRMDDSEFRLFICLCWSIWWCRNERATGGCCLDPSQVVCFASQYLLSYLSQNLVDVVRDVPKLVSKWLAPPPG</sequence>
<reference evidence="1" key="1">
    <citation type="submission" date="2020-06" db="EMBL/GenBank/DDBJ databases">
        <authorList>
            <person name="Li T."/>
            <person name="Hu X."/>
            <person name="Zhang T."/>
            <person name="Song X."/>
            <person name="Zhang H."/>
            <person name="Dai N."/>
            <person name="Sheng W."/>
            <person name="Hou X."/>
            <person name="Wei L."/>
        </authorList>
    </citation>
    <scope>NUCLEOTIDE SEQUENCE</scope>
    <source>
        <strain evidence="1">G02</strain>
        <tissue evidence="1">Leaf</tissue>
    </source>
</reference>